<dbReference type="InterPro" id="IPR050222">
    <property type="entry name" value="MATE_MdtK"/>
</dbReference>
<feature type="region of interest" description="Disordered" evidence="3">
    <location>
        <begin position="297"/>
        <end position="322"/>
    </location>
</feature>
<dbReference type="PANTHER" id="PTHR43298">
    <property type="entry name" value="MULTIDRUG RESISTANCE PROTEIN NORM-RELATED"/>
    <property type="match status" value="1"/>
</dbReference>
<gene>
    <name evidence="5" type="ORF">ACHAW5_006035</name>
</gene>
<evidence type="ECO:0000256" key="3">
    <source>
        <dbReference type="SAM" id="MobiDB-lite"/>
    </source>
</evidence>
<name>A0ABD3QAS6_9STRA</name>
<evidence type="ECO:0000256" key="2">
    <source>
        <dbReference type="ARBA" id="ARBA00022448"/>
    </source>
</evidence>
<feature type="transmembrane region" description="Helical" evidence="4">
    <location>
        <begin position="634"/>
        <end position="656"/>
    </location>
</feature>
<evidence type="ECO:0008006" key="7">
    <source>
        <dbReference type="Google" id="ProtNLM"/>
    </source>
</evidence>
<feature type="transmembrane region" description="Helical" evidence="4">
    <location>
        <begin position="496"/>
        <end position="513"/>
    </location>
</feature>
<comment type="similarity">
    <text evidence="1">Belongs to the multi antimicrobial extrusion (MATE) (TC 2.A.66.1) family.</text>
</comment>
<feature type="transmembrane region" description="Helical" evidence="4">
    <location>
        <begin position="676"/>
        <end position="696"/>
    </location>
</feature>
<feature type="transmembrane region" description="Helical" evidence="4">
    <location>
        <begin position="423"/>
        <end position="443"/>
    </location>
</feature>
<protein>
    <recommendedName>
        <fullName evidence="7">Multidrug and toxin extrusion protein</fullName>
    </recommendedName>
</protein>
<evidence type="ECO:0000256" key="1">
    <source>
        <dbReference type="ARBA" id="ARBA00010199"/>
    </source>
</evidence>
<feature type="transmembrane region" description="Helical" evidence="4">
    <location>
        <begin position="750"/>
        <end position="769"/>
    </location>
</feature>
<keyword evidence="2" id="KW-0813">Transport</keyword>
<dbReference type="PANTHER" id="PTHR43298:SF2">
    <property type="entry name" value="FMN_FAD EXPORTER YEEO-RELATED"/>
    <property type="match status" value="1"/>
</dbReference>
<feature type="transmembrane region" description="Helical" evidence="4">
    <location>
        <begin position="833"/>
        <end position="854"/>
    </location>
</feature>
<comment type="caution">
    <text evidence="5">The sequence shown here is derived from an EMBL/GenBank/DDBJ whole genome shotgun (WGS) entry which is preliminary data.</text>
</comment>
<evidence type="ECO:0000256" key="4">
    <source>
        <dbReference type="SAM" id="Phobius"/>
    </source>
</evidence>
<feature type="compositionally biased region" description="Polar residues" evidence="3">
    <location>
        <begin position="110"/>
        <end position="121"/>
    </location>
</feature>
<feature type="compositionally biased region" description="Basic and acidic residues" evidence="3">
    <location>
        <begin position="124"/>
        <end position="136"/>
    </location>
</feature>
<feature type="transmembrane region" description="Helical" evidence="4">
    <location>
        <begin position="463"/>
        <end position="484"/>
    </location>
</feature>
<evidence type="ECO:0000313" key="6">
    <source>
        <dbReference type="Proteomes" id="UP001530315"/>
    </source>
</evidence>
<keyword evidence="4" id="KW-0472">Membrane</keyword>
<feature type="region of interest" description="Disordered" evidence="3">
    <location>
        <begin position="110"/>
        <end position="180"/>
    </location>
</feature>
<sequence>MSSGGTGPDNNNKDEHHQEQQQKQRGDIIICDSLPATSSNICVGENISTSSFSNLFVSLHDEIGDGKHVDEDDYNDYDANDNIILASSGIVFGVSSFIKPWRSESYVSTSKLSSSENTARMSNIRRDNNPSSRDLDCSSPPHFIDGEVGGADANECNNTPRSIFGRQTKKKYNVRRADDESKSTSCQRHCSAEHEHQEAYDETVASLLGADFSPMMSRTDESSSGTFLRVDIPNESTNPPPPPLQTVGYDIFSRPMNNDPSSLNPAHVHAGCGMSDDGKRRMKTTFCDTGDDGERYTNQEGTTTKRNVDDYHSPCKSQGSTIQINPITDGNGPLVRPIVDLALPSAVQSILSNAYGFNAFVFVGRMRNPERSSIATAALSSVVGVQIVIFALHNVLPSGANTHVSQCAGAGDRAMAGLYFRSAFYSSVVVGSIVGLVGRVSVVGISDMCNSDDPRVTEAIREYLGIIFLTSPFFSVMLLVDGFFKSIGDASTPFKLELVSLVLNSVLNYIMVVHFDYGIGGSAIAASMARLVPALCGLHRILRGENRGIAVSLSLLQDLPPGRGAVEMAAQWEGTVAADGAFMATYGTVDCTPYDRVTCMDEDDDDGTEGEDDERTLGLNLRHMLTTSSRMARIGVFDSIAACIYGACFTSLVRICGLLGEKEQAGLGAGLRGVEWLAFCLSEGFLVAAATSVGQCVGANAHERAMDVAIVCCSLSAFAAGSLGVPFVLWPEEISRALVSDDEGIVRYCAQYVYVQGWVMSLIGFEMACYGSLLGAGRANIACFVNGACNILRIPLAIFCLYSSRPAIEIAWMTLWAFGLSGMENFPKPTGDFYCIGGVIAFTACMKAIIWFGYFSYLWMSGRYLRGASLVGEVQQ</sequence>
<dbReference type="EMBL" id="JALLAZ020000358">
    <property type="protein sequence ID" value="KAL3797173.1"/>
    <property type="molecule type" value="Genomic_DNA"/>
</dbReference>
<keyword evidence="6" id="KW-1185">Reference proteome</keyword>
<reference evidence="5 6" key="1">
    <citation type="submission" date="2024-10" db="EMBL/GenBank/DDBJ databases">
        <title>Updated reference genomes for cyclostephanoid diatoms.</title>
        <authorList>
            <person name="Roberts W.R."/>
            <person name="Alverson A.J."/>
        </authorList>
    </citation>
    <scope>NUCLEOTIDE SEQUENCE [LARGE SCALE GENOMIC DNA]</scope>
    <source>
        <strain evidence="5 6">AJA276-08</strain>
    </source>
</reference>
<evidence type="ECO:0000313" key="5">
    <source>
        <dbReference type="EMBL" id="KAL3797173.1"/>
    </source>
</evidence>
<dbReference type="AlphaFoldDB" id="A0ABD3QAS6"/>
<dbReference type="Pfam" id="PF01554">
    <property type="entry name" value="MatE"/>
    <property type="match status" value="2"/>
</dbReference>
<dbReference type="InterPro" id="IPR002528">
    <property type="entry name" value="MATE_fam"/>
</dbReference>
<feature type="compositionally biased region" description="Basic and acidic residues" evidence="3">
    <location>
        <begin position="11"/>
        <end position="24"/>
    </location>
</feature>
<organism evidence="5 6">
    <name type="scientific">Stephanodiscus triporus</name>
    <dbReference type="NCBI Taxonomy" id="2934178"/>
    <lineage>
        <taxon>Eukaryota</taxon>
        <taxon>Sar</taxon>
        <taxon>Stramenopiles</taxon>
        <taxon>Ochrophyta</taxon>
        <taxon>Bacillariophyta</taxon>
        <taxon>Coscinodiscophyceae</taxon>
        <taxon>Thalassiosirophycidae</taxon>
        <taxon>Stephanodiscales</taxon>
        <taxon>Stephanodiscaceae</taxon>
        <taxon>Stephanodiscus</taxon>
    </lineage>
</organism>
<feature type="region of interest" description="Disordered" evidence="3">
    <location>
        <begin position="1"/>
        <end position="24"/>
    </location>
</feature>
<feature type="transmembrane region" description="Helical" evidence="4">
    <location>
        <begin position="708"/>
        <end position="730"/>
    </location>
</feature>
<accession>A0ABD3QAS6</accession>
<keyword evidence="4" id="KW-1133">Transmembrane helix</keyword>
<proteinExistence type="inferred from homology"/>
<dbReference type="Proteomes" id="UP001530315">
    <property type="component" value="Unassembled WGS sequence"/>
</dbReference>
<keyword evidence="4" id="KW-0812">Transmembrane</keyword>